<sequence>MLTLSLVIIIITCIISITAFRRPGEIDKLSMWPYMVKEHKQYYRFITAGLVHADYMHLGFNMLTMFFFGKYIEMIFQQLFGGKIYFLLFYVLALIVSDIPSYIRHRNNYGYRSIGASGAVSAVVFAFILFQPWAKIVVFVIPMPAILYGVLFLGYSVYMSRRGGDGINHDAHFWGAVFGVVFPLIIRPELARYFVEQITTLGR</sequence>
<feature type="transmembrane region" description="Helical" evidence="7">
    <location>
        <begin position="136"/>
        <end position="158"/>
    </location>
</feature>
<feature type="transmembrane region" description="Helical" evidence="7">
    <location>
        <begin position="109"/>
        <end position="130"/>
    </location>
</feature>
<proteinExistence type="inferred from homology"/>
<protein>
    <submittedName>
        <fullName evidence="9">Rhomboid family protein</fullName>
    </submittedName>
</protein>
<dbReference type="Proteomes" id="UP000316778">
    <property type="component" value="Unassembled WGS sequence"/>
</dbReference>
<name>A0A562SY33_CHIJA</name>
<evidence type="ECO:0000256" key="5">
    <source>
        <dbReference type="ARBA" id="ARBA00022989"/>
    </source>
</evidence>
<dbReference type="InterPro" id="IPR050925">
    <property type="entry name" value="Rhomboid_protease_S54"/>
</dbReference>
<dbReference type="OrthoDB" id="9807874at2"/>
<comment type="similarity">
    <text evidence="2">Belongs to the peptidase S54 family.</text>
</comment>
<evidence type="ECO:0000256" key="4">
    <source>
        <dbReference type="ARBA" id="ARBA00022801"/>
    </source>
</evidence>
<evidence type="ECO:0000256" key="3">
    <source>
        <dbReference type="ARBA" id="ARBA00022692"/>
    </source>
</evidence>
<dbReference type="SUPFAM" id="SSF144091">
    <property type="entry name" value="Rhomboid-like"/>
    <property type="match status" value="1"/>
</dbReference>
<evidence type="ECO:0000256" key="7">
    <source>
        <dbReference type="SAM" id="Phobius"/>
    </source>
</evidence>
<comment type="caution">
    <text evidence="9">The sequence shown here is derived from an EMBL/GenBank/DDBJ whole genome shotgun (WGS) entry which is preliminary data.</text>
</comment>
<dbReference type="InterPro" id="IPR035952">
    <property type="entry name" value="Rhomboid-like_sf"/>
</dbReference>
<dbReference type="GO" id="GO:0016020">
    <property type="term" value="C:membrane"/>
    <property type="evidence" value="ECO:0007669"/>
    <property type="project" value="UniProtKB-SubCell"/>
</dbReference>
<feature type="transmembrane region" description="Helical" evidence="7">
    <location>
        <begin position="6"/>
        <end position="24"/>
    </location>
</feature>
<feature type="domain" description="Peptidase S54 rhomboid" evidence="8">
    <location>
        <begin position="40"/>
        <end position="187"/>
    </location>
</feature>
<feature type="transmembrane region" description="Helical" evidence="7">
    <location>
        <begin position="75"/>
        <end position="97"/>
    </location>
</feature>
<feature type="transmembrane region" description="Helical" evidence="7">
    <location>
        <begin position="45"/>
        <end position="69"/>
    </location>
</feature>
<dbReference type="PANTHER" id="PTHR43731:SF14">
    <property type="entry name" value="PRESENILIN-ASSOCIATED RHOMBOID-LIKE PROTEIN, MITOCHONDRIAL"/>
    <property type="match status" value="1"/>
</dbReference>
<evidence type="ECO:0000313" key="9">
    <source>
        <dbReference type="EMBL" id="TWI86275.1"/>
    </source>
</evidence>
<dbReference type="InterPro" id="IPR022764">
    <property type="entry name" value="Peptidase_S54_rhomboid_dom"/>
</dbReference>
<dbReference type="Pfam" id="PF01694">
    <property type="entry name" value="Rhomboid"/>
    <property type="match status" value="1"/>
</dbReference>
<evidence type="ECO:0000256" key="1">
    <source>
        <dbReference type="ARBA" id="ARBA00004141"/>
    </source>
</evidence>
<evidence type="ECO:0000256" key="2">
    <source>
        <dbReference type="ARBA" id="ARBA00009045"/>
    </source>
</evidence>
<accession>A0A562SY33</accession>
<reference evidence="9 10" key="1">
    <citation type="journal article" date="2013" name="Stand. Genomic Sci.">
        <title>Genomic Encyclopedia of Type Strains, Phase I: The one thousand microbial genomes (KMG-I) project.</title>
        <authorList>
            <person name="Kyrpides N.C."/>
            <person name="Woyke T."/>
            <person name="Eisen J.A."/>
            <person name="Garrity G."/>
            <person name="Lilburn T.G."/>
            <person name="Beck B.J."/>
            <person name="Whitman W.B."/>
            <person name="Hugenholtz P."/>
            <person name="Klenk H.P."/>
        </authorList>
    </citation>
    <scope>NUCLEOTIDE SEQUENCE [LARGE SCALE GENOMIC DNA]</scope>
    <source>
        <strain evidence="9 10">DSM 13484</strain>
    </source>
</reference>
<organism evidence="9 10">
    <name type="scientific">Chitinophaga japonensis</name>
    <name type="common">Flexibacter japonensis</name>
    <dbReference type="NCBI Taxonomy" id="104662"/>
    <lineage>
        <taxon>Bacteria</taxon>
        <taxon>Pseudomonadati</taxon>
        <taxon>Bacteroidota</taxon>
        <taxon>Chitinophagia</taxon>
        <taxon>Chitinophagales</taxon>
        <taxon>Chitinophagaceae</taxon>
        <taxon>Chitinophaga</taxon>
    </lineage>
</organism>
<dbReference type="EMBL" id="VLLG01000004">
    <property type="protein sequence ID" value="TWI86275.1"/>
    <property type="molecule type" value="Genomic_DNA"/>
</dbReference>
<keyword evidence="10" id="KW-1185">Reference proteome</keyword>
<keyword evidence="4" id="KW-0378">Hydrolase</keyword>
<dbReference type="RefSeq" id="WP_145715954.1">
    <property type="nucleotide sequence ID" value="NZ_BAAAFY010000005.1"/>
</dbReference>
<gene>
    <name evidence="9" type="ORF">LX66_3528</name>
</gene>
<dbReference type="GO" id="GO:0004252">
    <property type="term" value="F:serine-type endopeptidase activity"/>
    <property type="evidence" value="ECO:0007669"/>
    <property type="project" value="InterPro"/>
</dbReference>
<keyword evidence="6 7" id="KW-0472">Membrane</keyword>
<keyword evidence="5 7" id="KW-1133">Transmembrane helix</keyword>
<dbReference type="AlphaFoldDB" id="A0A562SY33"/>
<dbReference type="Gene3D" id="1.20.1540.10">
    <property type="entry name" value="Rhomboid-like"/>
    <property type="match status" value="1"/>
</dbReference>
<evidence type="ECO:0000256" key="6">
    <source>
        <dbReference type="ARBA" id="ARBA00023136"/>
    </source>
</evidence>
<dbReference type="PANTHER" id="PTHR43731">
    <property type="entry name" value="RHOMBOID PROTEASE"/>
    <property type="match status" value="1"/>
</dbReference>
<evidence type="ECO:0000259" key="8">
    <source>
        <dbReference type="Pfam" id="PF01694"/>
    </source>
</evidence>
<keyword evidence="3 7" id="KW-0812">Transmembrane</keyword>
<evidence type="ECO:0000313" key="10">
    <source>
        <dbReference type="Proteomes" id="UP000316778"/>
    </source>
</evidence>
<comment type="subcellular location">
    <subcellularLocation>
        <location evidence="1">Membrane</location>
        <topology evidence="1">Multi-pass membrane protein</topology>
    </subcellularLocation>
</comment>